<keyword evidence="3" id="KW-0804">Transcription</keyword>
<dbReference type="Pfam" id="PF12833">
    <property type="entry name" value="HTH_18"/>
    <property type="match status" value="1"/>
</dbReference>
<proteinExistence type="predicted"/>
<name>A0ABX1ZJD1_9BACL</name>
<dbReference type="RefSeq" id="WP_171681635.1">
    <property type="nucleotide sequence ID" value="NZ_WHNZ01000007.1"/>
</dbReference>
<keyword evidence="7" id="KW-1185">Reference proteome</keyword>
<keyword evidence="1" id="KW-0805">Transcription regulation</keyword>
<dbReference type="Proteomes" id="UP000618579">
    <property type="component" value="Unassembled WGS sequence"/>
</dbReference>
<dbReference type="InterPro" id="IPR037923">
    <property type="entry name" value="HTH-like"/>
</dbReference>
<sequence length="310" mass="36179">MIKVLNGTKETVSYDEHFGIRLYINHEIENYPVHWHTAAEIIMPLENIYTVIVNDVKFVLNPGDIIVIPPGELHEIYAPNTGERIILQFDYSLLYSLKGFDSTFHLLRPCCIIAADQNKTLGQTLRKPLIDLMNEYFSRSLLKEAAAYALLIQFFVLIGRNVIHGEHRVPRTKSQKYHKNIDTFLKVCNYMNEHCTEDIRVDELAELAGFSKFHFTRLFKQFIGISYYDYLNQNRIMYAEKLLIDPNMSVTEVAMRSGFGSLSTFNRAFKIYKKCTPTQYKLLHDSHPHRKETSQQNNFYKHEPTKANDK</sequence>
<dbReference type="InterPro" id="IPR013096">
    <property type="entry name" value="Cupin_2"/>
</dbReference>
<dbReference type="SUPFAM" id="SSF51215">
    <property type="entry name" value="Regulatory protein AraC"/>
    <property type="match status" value="1"/>
</dbReference>
<evidence type="ECO:0000256" key="2">
    <source>
        <dbReference type="ARBA" id="ARBA00023125"/>
    </source>
</evidence>
<protein>
    <submittedName>
        <fullName evidence="6">Helix-turn-helix domain-containing protein</fullName>
    </submittedName>
</protein>
<dbReference type="InterPro" id="IPR018060">
    <property type="entry name" value="HTH_AraC"/>
</dbReference>
<evidence type="ECO:0000313" key="7">
    <source>
        <dbReference type="Proteomes" id="UP000618579"/>
    </source>
</evidence>
<dbReference type="InterPro" id="IPR009057">
    <property type="entry name" value="Homeodomain-like_sf"/>
</dbReference>
<dbReference type="EMBL" id="WHNZ01000007">
    <property type="protein sequence ID" value="NOU98754.1"/>
    <property type="molecule type" value="Genomic_DNA"/>
</dbReference>
<dbReference type="SUPFAM" id="SSF46689">
    <property type="entry name" value="Homeodomain-like"/>
    <property type="match status" value="2"/>
</dbReference>
<dbReference type="InterPro" id="IPR014710">
    <property type="entry name" value="RmlC-like_jellyroll"/>
</dbReference>
<keyword evidence="2" id="KW-0238">DNA-binding</keyword>
<feature type="domain" description="HTH araC/xylS-type" evidence="5">
    <location>
        <begin position="185"/>
        <end position="283"/>
    </location>
</feature>
<dbReference type="Pfam" id="PF07883">
    <property type="entry name" value="Cupin_2"/>
    <property type="match status" value="1"/>
</dbReference>
<comment type="caution">
    <text evidence="6">The sequence shown here is derived from an EMBL/GenBank/DDBJ whole genome shotgun (WGS) entry which is preliminary data.</text>
</comment>
<reference evidence="6 7" key="1">
    <citation type="submission" date="2019-10" db="EMBL/GenBank/DDBJ databases">
        <title>Description of Paenibacillus pedi sp. nov.</title>
        <authorList>
            <person name="Carlier A."/>
            <person name="Qi S."/>
        </authorList>
    </citation>
    <scope>NUCLEOTIDE SEQUENCE [LARGE SCALE GENOMIC DNA]</scope>
    <source>
        <strain evidence="6 7">LMG 31457</strain>
    </source>
</reference>
<feature type="compositionally biased region" description="Basic and acidic residues" evidence="4">
    <location>
        <begin position="300"/>
        <end position="310"/>
    </location>
</feature>
<feature type="region of interest" description="Disordered" evidence="4">
    <location>
        <begin position="284"/>
        <end position="310"/>
    </location>
</feature>
<dbReference type="PANTHER" id="PTHR43280">
    <property type="entry name" value="ARAC-FAMILY TRANSCRIPTIONAL REGULATOR"/>
    <property type="match status" value="1"/>
</dbReference>
<evidence type="ECO:0000313" key="6">
    <source>
        <dbReference type="EMBL" id="NOU98754.1"/>
    </source>
</evidence>
<organism evidence="6 7">
    <name type="scientific">Paenibacillus planticolens</name>
    <dbReference type="NCBI Taxonomy" id="2654976"/>
    <lineage>
        <taxon>Bacteria</taxon>
        <taxon>Bacillati</taxon>
        <taxon>Bacillota</taxon>
        <taxon>Bacilli</taxon>
        <taxon>Bacillales</taxon>
        <taxon>Paenibacillaceae</taxon>
        <taxon>Paenibacillus</taxon>
    </lineage>
</organism>
<dbReference type="CDD" id="cd02208">
    <property type="entry name" value="cupin_RmlC-like"/>
    <property type="match status" value="1"/>
</dbReference>
<evidence type="ECO:0000256" key="3">
    <source>
        <dbReference type="ARBA" id="ARBA00023163"/>
    </source>
</evidence>
<dbReference type="SMART" id="SM00342">
    <property type="entry name" value="HTH_ARAC"/>
    <property type="match status" value="1"/>
</dbReference>
<evidence type="ECO:0000259" key="5">
    <source>
        <dbReference type="PROSITE" id="PS01124"/>
    </source>
</evidence>
<accession>A0ABX1ZJD1</accession>
<evidence type="ECO:0000256" key="1">
    <source>
        <dbReference type="ARBA" id="ARBA00023015"/>
    </source>
</evidence>
<dbReference type="Gene3D" id="1.10.10.60">
    <property type="entry name" value="Homeodomain-like"/>
    <property type="match status" value="2"/>
</dbReference>
<dbReference type="Gene3D" id="2.60.120.10">
    <property type="entry name" value="Jelly Rolls"/>
    <property type="match status" value="1"/>
</dbReference>
<evidence type="ECO:0000256" key="4">
    <source>
        <dbReference type="SAM" id="MobiDB-lite"/>
    </source>
</evidence>
<gene>
    <name evidence="6" type="ORF">GC097_01790</name>
</gene>
<dbReference type="PROSITE" id="PS01124">
    <property type="entry name" value="HTH_ARAC_FAMILY_2"/>
    <property type="match status" value="1"/>
</dbReference>
<dbReference type="PANTHER" id="PTHR43280:SF2">
    <property type="entry name" value="HTH-TYPE TRANSCRIPTIONAL REGULATOR EXSA"/>
    <property type="match status" value="1"/>
</dbReference>